<dbReference type="Gene3D" id="3.20.20.80">
    <property type="entry name" value="Glycosidases"/>
    <property type="match status" value="1"/>
</dbReference>
<comment type="caution">
    <text evidence="10">The sequence shown here is derived from an EMBL/GenBank/DDBJ whole genome shotgun (WGS) entry which is preliminary data.</text>
</comment>
<dbReference type="InterPro" id="IPR025887">
    <property type="entry name" value="Glyco_hydro_31_N_dom"/>
</dbReference>
<comment type="similarity">
    <text evidence="1 6">Belongs to the glycosyl hydrolase 31 family.</text>
</comment>
<dbReference type="InterPro" id="IPR000322">
    <property type="entry name" value="Glyco_hydro_31_TIM"/>
</dbReference>
<dbReference type="SUPFAM" id="SSF117125">
    <property type="entry name" value="Putative glucosidase YicI, C-terminal domain"/>
    <property type="match status" value="1"/>
</dbReference>
<dbReference type="PANTHER" id="PTHR43053:SF4">
    <property type="entry name" value="MYOGENESIS-REGULATING GLYCOSIDASE"/>
    <property type="match status" value="1"/>
</dbReference>
<dbReference type="InterPro" id="IPR017853">
    <property type="entry name" value="GH"/>
</dbReference>
<keyword evidence="3 6" id="KW-0326">Glycosidase</keyword>
<dbReference type="Pfam" id="PF13802">
    <property type="entry name" value="Gal_mutarotas_2"/>
    <property type="match status" value="1"/>
</dbReference>
<evidence type="ECO:0000259" key="9">
    <source>
        <dbReference type="Pfam" id="PF21365"/>
    </source>
</evidence>
<dbReference type="InterPro" id="IPR011013">
    <property type="entry name" value="Gal_mutarotase_sf_dom"/>
</dbReference>
<dbReference type="FunFam" id="3.20.20.80:FF:000053">
    <property type="entry name" value="Alpha-xylosidase YicI"/>
    <property type="match status" value="1"/>
</dbReference>
<comment type="catalytic activity">
    <reaction evidence="4">
        <text>Hydrolysis of terminal, non-reducing alpha-D-xylose residues with release of alpha-D-xylose.</text>
        <dbReference type="EC" id="3.2.1.177"/>
    </reaction>
</comment>
<dbReference type="CDD" id="cd14752">
    <property type="entry name" value="GH31_N"/>
    <property type="match status" value="1"/>
</dbReference>
<dbReference type="NCBIfam" id="NF007940">
    <property type="entry name" value="PRK10658.1"/>
    <property type="match status" value="1"/>
</dbReference>
<gene>
    <name evidence="10" type="primary">yicI</name>
    <name evidence="10" type="ORF">F7O84_12210</name>
</gene>
<evidence type="ECO:0000256" key="3">
    <source>
        <dbReference type="ARBA" id="ARBA00023295"/>
    </source>
</evidence>
<dbReference type="GO" id="GO:0030246">
    <property type="term" value="F:carbohydrate binding"/>
    <property type="evidence" value="ECO:0007669"/>
    <property type="project" value="InterPro"/>
</dbReference>
<dbReference type="PANTHER" id="PTHR43053">
    <property type="entry name" value="GLYCOSIDASE FAMILY 31"/>
    <property type="match status" value="1"/>
</dbReference>
<evidence type="ECO:0000313" key="11">
    <source>
        <dbReference type="Proteomes" id="UP000461768"/>
    </source>
</evidence>
<feature type="domain" description="Glycoside hydrolase family 31 TIM barrel" evidence="7">
    <location>
        <begin position="268"/>
        <end position="582"/>
    </location>
</feature>
<evidence type="ECO:0000256" key="1">
    <source>
        <dbReference type="ARBA" id="ARBA00007806"/>
    </source>
</evidence>
<dbReference type="EC" id="3.2.1.177" evidence="5"/>
<feature type="domain" description="Glycoside hydrolase family 31 N-terminal" evidence="8">
    <location>
        <begin position="54"/>
        <end position="226"/>
    </location>
</feature>
<feature type="domain" description="Glycosyl hydrolase family 31 C-terminal" evidence="9">
    <location>
        <begin position="591"/>
        <end position="676"/>
    </location>
</feature>
<dbReference type="InterPro" id="IPR013780">
    <property type="entry name" value="Glyco_hydro_b"/>
</dbReference>
<dbReference type="Gene3D" id="2.60.40.1180">
    <property type="entry name" value="Golgi alpha-mannosidase II"/>
    <property type="match status" value="2"/>
</dbReference>
<evidence type="ECO:0000259" key="8">
    <source>
        <dbReference type="Pfam" id="PF13802"/>
    </source>
</evidence>
<dbReference type="OrthoDB" id="176168at2"/>
<dbReference type="AlphaFoldDB" id="A0A7V7QKJ2"/>
<evidence type="ECO:0000259" key="7">
    <source>
        <dbReference type="Pfam" id="PF01055"/>
    </source>
</evidence>
<dbReference type="Pfam" id="PF01055">
    <property type="entry name" value="Glyco_hydro_31_2nd"/>
    <property type="match status" value="1"/>
</dbReference>
<evidence type="ECO:0000256" key="6">
    <source>
        <dbReference type="RuleBase" id="RU361185"/>
    </source>
</evidence>
<dbReference type="EMBL" id="WAGX01000005">
    <property type="protein sequence ID" value="KAB1438308.1"/>
    <property type="molecule type" value="Genomic_DNA"/>
</dbReference>
<proteinExistence type="inferred from homology"/>
<evidence type="ECO:0000256" key="4">
    <source>
        <dbReference type="ARBA" id="ARBA00052064"/>
    </source>
</evidence>
<dbReference type="InterPro" id="IPR048395">
    <property type="entry name" value="Glyco_hydro_31_C"/>
</dbReference>
<evidence type="ECO:0000256" key="5">
    <source>
        <dbReference type="ARBA" id="ARBA00066962"/>
    </source>
</evidence>
<accession>A0A7V7QKJ2</accession>
<dbReference type="CDD" id="cd06593">
    <property type="entry name" value="GH31_xylosidase_YicI"/>
    <property type="match status" value="1"/>
</dbReference>
<dbReference type="Pfam" id="PF21365">
    <property type="entry name" value="Glyco_hydro_31_3rd"/>
    <property type="match status" value="1"/>
</dbReference>
<dbReference type="SUPFAM" id="SSF51445">
    <property type="entry name" value="(Trans)glycosidases"/>
    <property type="match status" value="1"/>
</dbReference>
<protein>
    <recommendedName>
        <fullName evidence="5">alpha-D-xyloside xylohydrolase</fullName>
        <ecNumber evidence="5">3.2.1.177</ecNumber>
    </recommendedName>
</protein>
<name>A0A7V7QKJ2_9FIRM</name>
<dbReference type="GO" id="GO:0005975">
    <property type="term" value="P:carbohydrate metabolic process"/>
    <property type="evidence" value="ECO:0007669"/>
    <property type="project" value="InterPro"/>
</dbReference>
<dbReference type="InterPro" id="IPR050985">
    <property type="entry name" value="Alpha-glycosidase_related"/>
</dbReference>
<reference evidence="10 11" key="2">
    <citation type="submission" date="2020-02" db="EMBL/GenBank/DDBJ databases">
        <title>Candidatus Galacturonibacter soehngenii shows hetero-acetogenic catabolism of galacturonic acid but lacks a canonical carbon monoxide dehydrogenase/acetyl-CoA synthase complex.</title>
        <authorList>
            <person name="Diender M."/>
            <person name="Stouten G.R."/>
            <person name="Petersen J.F."/>
            <person name="Nielsen P.H."/>
            <person name="Dueholm M.S."/>
            <person name="Pronk J.T."/>
            <person name="Van Loosdrecht M.C.M."/>
        </authorList>
    </citation>
    <scope>NUCLEOTIDE SEQUENCE [LARGE SCALE GENOMIC DNA]</scope>
    <source>
        <strain evidence="10">GalUA</strain>
    </source>
</reference>
<dbReference type="SUPFAM" id="SSF51011">
    <property type="entry name" value="Glycosyl hydrolase domain"/>
    <property type="match status" value="1"/>
</dbReference>
<keyword evidence="2 6" id="KW-0378">Hydrolase</keyword>
<dbReference type="Proteomes" id="UP000461768">
    <property type="component" value="Unassembled WGS sequence"/>
</dbReference>
<reference evidence="10 11" key="1">
    <citation type="submission" date="2019-09" db="EMBL/GenBank/DDBJ databases">
        <authorList>
            <person name="Valk L.C."/>
        </authorList>
    </citation>
    <scope>NUCLEOTIDE SEQUENCE [LARGE SCALE GENOMIC DNA]</scope>
    <source>
        <strain evidence="10">GalUA</strain>
    </source>
</reference>
<dbReference type="SUPFAM" id="SSF74650">
    <property type="entry name" value="Galactose mutarotase-like"/>
    <property type="match status" value="1"/>
</dbReference>
<keyword evidence="11" id="KW-1185">Reference proteome</keyword>
<organism evidence="10 11">
    <name type="scientific">Candidatus Galacturonatibacter soehngenii</name>
    <dbReference type="NCBI Taxonomy" id="2307010"/>
    <lineage>
        <taxon>Bacteria</taxon>
        <taxon>Bacillati</taxon>
        <taxon>Bacillota</taxon>
        <taxon>Clostridia</taxon>
        <taxon>Lachnospirales</taxon>
        <taxon>Lachnospiraceae</taxon>
        <taxon>Candidatus Galacturonatibacter</taxon>
    </lineage>
</organism>
<evidence type="ECO:0000256" key="2">
    <source>
        <dbReference type="ARBA" id="ARBA00022801"/>
    </source>
</evidence>
<sequence>MKFNDGCWVIKEGCEIFSPKELYEAQVKEEEVRIMAPSVRINGPGDTLGFVNLTVKITVPMEEVIRVQAFHHLGVKKKAPEFELNIPKNTKIHVNENEEYLEVVSKTLRLVITKKNWSMAYYRGEEKLTESKDRDLGYAITNWKGLAHDNQSNVAYMRQQLSLGVGELVYGLGERFSPYVKNGQEVEIWNEDGGTSTQLSYKNIPFYMTNSGYGVFVNHPDKVSFEVASEFVGKVSFTVPGESLDYFVINGPTMKEVLVRYTDLTGKPSLPAPWTFGLWLSTSFTTSYDEESVLKLIDGMKERDIPLQVFHFDCCWMKLLHWTDFCWDSKTFPDPKGLIGKIHDRGIKVCVWINSYIAQESALFEEGMEHGYLLTRKDGGVWQWDMWQPGLAIVDFTNPEACKWYQSKLKDLLDIGVDCFKTDFGERIPTEVVYHDGSDAEKMHNYYTYLYNKTVFELLEQEKGKGEAVLFARSATVGGQKFPVHWGGDCWSDYSGMEQSLRGGLSLTMSGFGYWSHDIGGFESTSTPDVYKRWAAFGLMSSHSRLHGSGSYRVPWLYGEEAVDTVRFFTKLKAKLMPYIYRNAVETSQSGIPMMRSMVMEFMGDRNCEYLDKQYMFGDNLLVAPICNDKSLAQYYLPDGDWTNLLTGEKKQGGCWYKETCGYLDVPLYVRENSIIAIGKNDDKTVYDYAQDVELRIYELKTKASTVVYDEHTKLAISMEAEKKENEIHIAINTQKACTIRLMNRRIQNIIGAKSVIDGNDTVISEITNAIKVKIDLES</sequence>
<dbReference type="Gene3D" id="2.60.40.1760">
    <property type="entry name" value="glycosyl hydrolase (family 31)"/>
    <property type="match status" value="1"/>
</dbReference>
<dbReference type="RefSeq" id="WP_151145528.1">
    <property type="nucleotide sequence ID" value="NZ_WAGX01000005.1"/>
</dbReference>
<dbReference type="GO" id="GO:0061634">
    <property type="term" value="F:alpha-D-xyloside xylohydrolase"/>
    <property type="evidence" value="ECO:0007669"/>
    <property type="project" value="UniProtKB-EC"/>
</dbReference>
<evidence type="ECO:0000313" key="10">
    <source>
        <dbReference type="EMBL" id="KAB1438308.1"/>
    </source>
</evidence>